<dbReference type="PANTHER" id="PTHR43767:SF8">
    <property type="entry name" value="LONG-CHAIN-FATTY-ACID--COA LIGASE"/>
    <property type="match status" value="1"/>
</dbReference>
<dbReference type="AlphaFoldDB" id="A0A7D7SJ43"/>
<dbReference type="Gene3D" id="3.30.300.30">
    <property type="match status" value="1"/>
</dbReference>
<dbReference type="PROSITE" id="PS00455">
    <property type="entry name" value="AMP_BINDING"/>
    <property type="match status" value="1"/>
</dbReference>
<dbReference type="EMBL" id="CP059567">
    <property type="protein sequence ID" value="QMT41187.1"/>
    <property type="molecule type" value="Genomic_DNA"/>
</dbReference>
<protein>
    <recommendedName>
        <fullName evidence="6">Long-chain-fatty-acid--CoA ligase</fullName>
        <ecNumber evidence="5">6.2.1.3</ecNumber>
    </recommendedName>
    <alternativeName>
        <fullName evidence="7">Long-chain acyl-CoA synthetase</fullName>
    </alternativeName>
</protein>
<dbReference type="InterPro" id="IPR000873">
    <property type="entry name" value="AMP-dep_synth/lig_dom"/>
</dbReference>
<dbReference type="PANTHER" id="PTHR43767">
    <property type="entry name" value="LONG-CHAIN-FATTY-ACID--COA LIGASE"/>
    <property type="match status" value="1"/>
</dbReference>
<dbReference type="Proteomes" id="UP000514752">
    <property type="component" value="Chromosome"/>
</dbReference>
<dbReference type="Pfam" id="PF13193">
    <property type="entry name" value="AMP-binding_C"/>
    <property type="match status" value="1"/>
</dbReference>
<organism evidence="10 11">
    <name type="scientific">Neisseria shayeganii</name>
    <dbReference type="NCBI Taxonomy" id="607712"/>
    <lineage>
        <taxon>Bacteria</taxon>
        <taxon>Pseudomonadati</taxon>
        <taxon>Pseudomonadota</taxon>
        <taxon>Betaproteobacteria</taxon>
        <taxon>Neisseriales</taxon>
        <taxon>Neisseriaceae</taxon>
        <taxon>Neisseria</taxon>
    </lineage>
</organism>
<evidence type="ECO:0000256" key="4">
    <source>
        <dbReference type="ARBA" id="ARBA00023136"/>
    </source>
</evidence>
<evidence type="ECO:0000313" key="11">
    <source>
        <dbReference type="Proteomes" id="UP000514752"/>
    </source>
</evidence>
<accession>A0A7D7SJ43</accession>
<dbReference type="InterPro" id="IPR020845">
    <property type="entry name" value="AMP-binding_CS"/>
</dbReference>
<evidence type="ECO:0000313" key="10">
    <source>
        <dbReference type="EMBL" id="QMT41187.1"/>
    </source>
</evidence>
<proteinExistence type="predicted"/>
<evidence type="ECO:0000256" key="1">
    <source>
        <dbReference type="ARBA" id="ARBA00004170"/>
    </source>
</evidence>
<evidence type="ECO:0000259" key="9">
    <source>
        <dbReference type="Pfam" id="PF13193"/>
    </source>
</evidence>
<reference evidence="10 11" key="1">
    <citation type="submission" date="2020-07" db="EMBL/GenBank/DDBJ databases">
        <title>Genomic diversity of species in the Neisseriaceae family.</title>
        <authorList>
            <person name="Vincent A.T."/>
            <person name="Bernet E."/>
            <person name="Veyrier F.J."/>
        </authorList>
    </citation>
    <scope>NUCLEOTIDE SEQUENCE [LARGE SCALE GENOMIC DNA]</scope>
    <source>
        <strain evidence="10 11">DSM 22244</strain>
    </source>
</reference>
<dbReference type="InterPro" id="IPR025110">
    <property type="entry name" value="AMP-bd_C"/>
</dbReference>
<comment type="subcellular location">
    <subcellularLocation>
        <location evidence="1">Membrane</location>
        <topology evidence="1">Peripheral membrane protein</topology>
    </subcellularLocation>
</comment>
<evidence type="ECO:0000256" key="6">
    <source>
        <dbReference type="ARBA" id="ARBA00039545"/>
    </source>
</evidence>
<evidence type="ECO:0000256" key="2">
    <source>
        <dbReference type="ARBA" id="ARBA00005005"/>
    </source>
</evidence>
<dbReference type="EC" id="6.2.1.3" evidence="5"/>
<dbReference type="InterPro" id="IPR050237">
    <property type="entry name" value="ATP-dep_AMP-bd_enzyme"/>
</dbReference>
<dbReference type="CDD" id="cd05936">
    <property type="entry name" value="FC-FACS_FadD_like"/>
    <property type="match status" value="1"/>
</dbReference>
<keyword evidence="3" id="KW-0436">Ligase</keyword>
<dbReference type="InterPro" id="IPR042099">
    <property type="entry name" value="ANL_N_sf"/>
</dbReference>
<evidence type="ECO:0000256" key="5">
    <source>
        <dbReference type="ARBA" id="ARBA00026121"/>
    </source>
</evidence>
<feature type="domain" description="AMP-binding enzyme C-terminal" evidence="9">
    <location>
        <begin position="450"/>
        <end position="524"/>
    </location>
</feature>
<keyword evidence="4" id="KW-0472">Membrane</keyword>
<dbReference type="GO" id="GO:0004467">
    <property type="term" value="F:long-chain fatty acid-CoA ligase activity"/>
    <property type="evidence" value="ECO:0007669"/>
    <property type="project" value="UniProtKB-EC"/>
</dbReference>
<dbReference type="KEGG" id="nsg:H3L94_03940"/>
<dbReference type="GO" id="GO:0016020">
    <property type="term" value="C:membrane"/>
    <property type="evidence" value="ECO:0007669"/>
    <property type="project" value="UniProtKB-SubCell"/>
</dbReference>
<dbReference type="Gene3D" id="3.40.50.12780">
    <property type="entry name" value="N-terminal domain of ligase-like"/>
    <property type="match status" value="1"/>
</dbReference>
<evidence type="ECO:0000259" key="8">
    <source>
        <dbReference type="Pfam" id="PF00501"/>
    </source>
</evidence>
<feature type="domain" description="AMP-dependent synthetase/ligase" evidence="8">
    <location>
        <begin position="40"/>
        <end position="399"/>
    </location>
</feature>
<dbReference type="InterPro" id="IPR045851">
    <property type="entry name" value="AMP-bd_C_sf"/>
</dbReference>
<dbReference type="RefSeq" id="WP_182122739.1">
    <property type="nucleotide sequence ID" value="NZ_CP059567.1"/>
</dbReference>
<dbReference type="Pfam" id="PF00501">
    <property type="entry name" value="AMP-binding"/>
    <property type="match status" value="1"/>
</dbReference>
<comment type="pathway">
    <text evidence="2">Lipid metabolism; fatty acid beta-oxidation.</text>
</comment>
<evidence type="ECO:0000256" key="3">
    <source>
        <dbReference type="ARBA" id="ARBA00022598"/>
    </source>
</evidence>
<name>A0A7D7SJ43_9NEIS</name>
<dbReference type="SUPFAM" id="SSF56801">
    <property type="entry name" value="Acetyl-CoA synthetase-like"/>
    <property type="match status" value="1"/>
</dbReference>
<sequence length="532" mass="58183">MNISASQRPWHTAYEKFNIPMTVSTPDGVGTLIDYFEYLIAKQPDAIAFTCLGQSLDYRALDAHSKRLAAYLQTLGLQRGDKIAVMMPNLLHYPVAMMAVIRAGFVLVNINPLYTPRELAHQLNDSDAKVLIVAKNFLDTVAQARAETALQHLITTDMQTLGFVSPEGKAIDAEAAAYQKPDYVMPDDVVLLQYTGGTTGVAKGAMLTHRGLIHNVYQLNAVVGHTLSGHSGYILTALPLYHIFAFSVCVLFGMQAGLANLLIPNPRDLPGLIDAIQTYKPILIPAVNTLFNAMLASEAFCNMDHGHVKLCVGGGMAILSDTAKRWQEVVGQPIIEGCGLSETGTVISVNPPAAGFTASIGIPLPMTDIKLLDDEGNICGIGQAGMICVQGVQIMKGYYKREHLRHEYMTPDGYFKTGDIGIMDADGFIKIIDRKKDVVNVSGFNVYPSEIENVYASHPDVLECCAVGVPDPHSHEAVKLFVVKRRENVSADDLREWGRAYLTGYKLPKHIEFIDEIPKSTVGKLLRKNLRS</sequence>
<gene>
    <name evidence="10" type="ORF">H3L94_03940</name>
</gene>
<evidence type="ECO:0000256" key="7">
    <source>
        <dbReference type="ARBA" id="ARBA00042773"/>
    </source>
</evidence>